<reference evidence="9 10" key="1">
    <citation type="submission" date="2018-10" db="EMBL/GenBank/DDBJ databases">
        <title>Natrarchaeobius chitinivorans gen. nov., sp. nov., and Natrarchaeobius haloalkaliphilus sp. nov., alkaliphilic, chitin-utilizing haloarchaea from hypersaline alkaline lakes.</title>
        <authorList>
            <person name="Sorokin D.Y."/>
            <person name="Elcheninov A.G."/>
            <person name="Kostrikina N.A."/>
            <person name="Bale N.J."/>
            <person name="Sinninghe Damste J.S."/>
            <person name="Khijniak T.V."/>
            <person name="Kublanov I.V."/>
            <person name="Toshchakov S.V."/>
        </authorList>
    </citation>
    <scope>NUCLEOTIDE SEQUENCE [LARGE SCALE GENOMIC DNA]</scope>
    <source>
        <strain evidence="9 10">AArcht4T</strain>
    </source>
</reference>
<feature type="transmembrane region" description="Helical" evidence="7">
    <location>
        <begin position="80"/>
        <end position="102"/>
    </location>
</feature>
<feature type="domain" description="ABC transmembrane type-1" evidence="8">
    <location>
        <begin position="72"/>
        <end position="252"/>
    </location>
</feature>
<dbReference type="CDD" id="cd06261">
    <property type="entry name" value="TM_PBP2"/>
    <property type="match status" value="1"/>
</dbReference>
<evidence type="ECO:0000256" key="6">
    <source>
        <dbReference type="ARBA" id="ARBA00023136"/>
    </source>
</evidence>
<evidence type="ECO:0000313" key="9">
    <source>
        <dbReference type="EMBL" id="RQG94920.1"/>
    </source>
</evidence>
<dbReference type="SUPFAM" id="SSF161098">
    <property type="entry name" value="MetI-like"/>
    <property type="match status" value="1"/>
</dbReference>
<evidence type="ECO:0000256" key="5">
    <source>
        <dbReference type="ARBA" id="ARBA00022989"/>
    </source>
</evidence>
<dbReference type="GO" id="GO:0055085">
    <property type="term" value="P:transmembrane transport"/>
    <property type="evidence" value="ECO:0007669"/>
    <property type="project" value="InterPro"/>
</dbReference>
<dbReference type="Gene3D" id="1.10.3720.10">
    <property type="entry name" value="MetI-like"/>
    <property type="match status" value="1"/>
</dbReference>
<evidence type="ECO:0000256" key="3">
    <source>
        <dbReference type="ARBA" id="ARBA00022475"/>
    </source>
</evidence>
<feature type="transmembrane region" description="Helical" evidence="7">
    <location>
        <begin position="109"/>
        <end position="128"/>
    </location>
</feature>
<feature type="transmembrane region" description="Helical" evidence="7">
    <location>
        <begin position="15"/>
        <end position="37"/>
    </location>
</feature>
<evidence type="ECO:0000256" key="1">
    <source>
        <dbReference type="ARBA" id="ARBA00004651"/>
    </source>
</evidence>
<feature type="transmembrane region" description="Helical" evidence="7">
    <location>
        <begin position="233"/>
        <end position="252"/>
    </location>
</feature>
<proteinExistence type="inferred from homology"/>
<evidence type="ECO:0000259" key="8">
    <source>
        <dbReference type="PROSITE" id="PS50928"/>
    </source>
</evidence>
<dbReference type="RefSeq" id="WP_124195575.1">
    <property type="nucleotide sequence ID" value="NZ_REGA01000007.1"/>
</dbReference>
<dbReference type="PANTHER" id="PTHR30151">
    <property type="entry name" value="ALKANE SULFONATE ABC TRANSPORTER-RELATED, MEMBRANE SUBUNIT"/>
    <property type="match status" value="1"/>
</dbReference>
<dbReference type="Proteomes" id="UP000282323">
    <property type="component" value="Unassembled WGS sequence"/>
</dbReference>
<organism evidence="9 10">
    <name type="scientific">Natrarchaeobius chitinivorans</name>
    <dbReference type="NCBI Taxonomy" id="1679083"/>
    <lineage>
        <taxon>Archaea</taxon>
        <taxon>Methanobacteriati</taxon>
        <taxon>Methanobacteriota</taxon>
        <taxon>Stenosarchaea group</taxon>
        <taxon>Halobacteria</taxon>
        <taxon>Halobacteriales</taxon>
        <taxon>Natrialbaceae</taxon>
        <taxon>Natrarchaeobius</taxon>
    </lineage>
</organism>
<evidence type="ECO:0000256" key="2">
    <source>
        <dbReference type="ARBA" id="ARBA00022448"/>
    </source>
</evidence>
<name>A0A3N6ME57_NATCH</name>
<dbReference type="GO" id="GO:0005886">
    <property type="term" value="C:plasma membrane"/>
    <property type="evidence" value="ECO:0007669"/>
    <property type="project" value="UniProtKB-SubCell"/>
</dbReference>
<dbReference type="InterPro" id="IPR000515">
    <property type="entry name" value="MetI-like"/>
</dbReference>
<dbReference type="PANTHER" id="PTHR30151:SF0">
    <property type="entry name" value="ABC TRANSPORTER PERMEASE PROTEIN MJ0413-RELATED"/>
    <property type="match status" value="1"/>
</dbReference>
<sequence length="276" mass="30987">MSTYDLAGGSPRQRIVTAIFNPTILTLIGFLVIWEIAAMSFSPRDLPGLVQLAELTFTVVSGGDRYYFPEHAWITFQRIGIAFVITMVIGVTVGIAMGYGVIERYMTTPVMVVLTFPSVVWAFIAVMWFGLTTYLVMVFVIVVIVAPYVIVNVWKGAESIDHDLLEMADAFDASTAMKWRHIYIPFLMPFLFSSGRLAIALSWKLSLVAEIFGASSGIGYVINIYYEAVRADMIIAWSVPIMLLMFGIERVLKRVENNYFEWRPELDDVTSEVQSG</sequence>
<dbReference type="OrthoDB" id="50379at2157"/>
<keyword evidence="6 7" id="KW-0472">Membrane</keyword>
<evidence type="ECO:0000256" key="7">
    <source>
        <dbReference type="RuleBase" id="RU363032"/>
    </source>
</evidence>
<dbReference type="EMBL" id="REGA01000007">
    <property type="protein sequence ID" value="RQG94920.1"/>
    <property type="molecule type" value="Genomic_DNA"/>
</dbReference>
<comment type="caution">
    <text evidence="9">The sequence shown here is derived from an EMBL/GenBank/DDBJ whole genome shotgun (WGS) entry which is preliminary data.</text>
</comment>
<comment type="similarity">
    <text evidence="7">Belongs to the binding-protein-dependent transport system permease family.</text>
</comment>
<feature type="transmembrane region" description="Helical" evidence="7">
    <location>
        <begin position="182"/>
        <end position="201"/>
    </location>
</feature>
<keyword evidence="4 7" id="KW-0812">Transmembrane</keyword>
<protein>
    <submittedName>
        <fullName evidence="9">ABC transporter permease subunit</fullName>
    </submittedName>
</protein>
<keyword evidence="10" id="KW-1185">Reference proteome</keyword>
<keyword evidence="5 7" id="KW-1133">Transmembrane helix</keyword>
<dbReference type="Pfam" id="PF00528">
    <property type="entry name" value="BPD_transp_1"/>
    <property type="match status" value="1"/>
</dbReference>
<evidence type="ECO:0000256" key="4">
    <source>
        <dbReference type="ARBA" id="ARBA00022692"/>
    </source>
</evidence>
<feature type="transmembrane region" description="Helical" evidence="7">
    <location>
        <begin position="207"/>
        <end position="226"/>
    </location>
</feature>
<comment type="subcellular location">
    <subcellularLocation>
        <location evidence="1 7">Cell membrane</location>
        <topology evidence="1 7">Multi-pass membrane protein</topology>
    </subcellularLocation>
</comment>
<dbReference type="AlphaFoldDB" id="A0A3N6ME57"/>
<gene>
    <name evidence="9" type="ORF">EA473_10500</name>
</gene>
<accession>A0A3N6ME57</accession>
<keyword evidence="2 7" id="KW-0813">Transport</keyword>
<dbReference type="InterPro" id="IPR035906">
    <property type="entry name" value="MetI-like_sf"/>
</dbReference>
<keyword evidence="3" id="KW-1003">Cell membrane</keyword>
<dbReference type="PROSITE" id="PS50928">
    <property type="entry name" value="ABC_TM1"/>
    <property type="match status" value="1"/>
</dbReference>
<feature type="transmembrane region" description="Helical" evidence="7">
    <location>
        <begin position="134"/>
        <end position="154"/>
    </location>
</feature>
<evidence type="ECO:0000313" key="10">
    <source>
        <dbReference type="Proteomes" id="UP000282323"/>
    </source>
</evidence>